<evidence type="ECO:0000256" key="4">
    <source>
        <dbReference type="SAM" id="Coils"/>
    </source>
</evidence>
<evidence type="ECO:0000313" key="8">
    <source>
        <dbReference type="Proteomes" id="UP000019482"/>
    </source>
</evidence>
<dbReference type="AlphaFoldDB" id="W6N4Z6"/>
<keyword evidence="3" id="KW-0975">Bacterial flagellum</keyword>
<proteinExistence type="inferred from homology"/>
<keyword evidence="7" id="KW-0282">Flagellum</keyword>
<dbReference type="InterPro" id="IPR001029">
    <property type="entry name" value="Flagellin_N"/>
</dbReference>
<comment type="similarity">
    <text evidence="2">Belongs to the bacterial flagellin family.</text>
</comment>
<evidence type="ECO:0000256" key="3">
    <source>
        <dbReference type="ARBA" id="ARBA00023143"/>
    </source>
</evidence>
<dbReference type="InterPro" id="IPR013384">
    <property type="entry name" value="Flagell_FlgL"/>
</dbReference>
<feature type="domain" description="Flagellin N-terminal" evidence="5">
    <location>
        <begin position="5"/>
        <end position="138"/>
    </location>
</feature>
<keyword evidence="8" id="KW-1185">Reference proteome</keyword>
<dbReference type="Pfam" id="PF00669">
    <property type="entry name" value="Flagellin_N"/>
    <property type="match status" value="1"/>
</dbReference>
<sequence>MRITNKSISNNFLVDMQRNLQNLSKVQQQVSSMKNFSKPSDDPLNVERSMQMQTSLNATNQYYSNITSSLSWMETTDTTLGQLGTVLTNVRSDLVKAGDAGYTQDERDKVNDEVKQYVAQFAQILNTNLGGEYIFGGTQGLSKPVTTTTDEDGNVSIEYADAKGNVVDSIPEVVSSGFDISNWSNQTIKFTMENPEDPSNPTEVNVNTLDTSDGKETVDDVVKDLNNKIQQSDLKDSVSVVKTNDGNIKFLAVNSSDDIKVSTSITDMAKVNGNQLSNVDMANIGADKTIEVSQGVVLDYNATASSVMQYGENNNNAINDDTVKALMNRIQHHLAGQVLDTTTEVPATTEGAEKVVDSDGTAHYYAWKTDEDAATQELTNQDLTDIDAASKGLLKVRSQIGAKEKRMEALQDQNQSSKLNIQETLSQTEDIDLTQKTIEYSTMITVYQACLQTAAKVMQPTLMNYLS</sequence>
<dbReference type="Pfam" id="PF00700">
    <property type="entry name" value="Flagellin_C"/>
    <property type="match status" value="1"/>
</dbReference>
<dbReference type="OrthoDB" id="9758307at2"/>
<dbReference type="EMBL" id="CBXI010000031">
    <property type="protein sequence ID" value="CDL91668.1"/>
    <property type="molecule type" value="Genomic_DNA"/>
</dbReference>
<dbReference type="SUPFAM" id="SSF64518">
    <property type="entry name" value="Phase 1 flagellin"/>
    <property type="match status" value="1"/>
</dbReference>
<evidence type="ECO:0000256" key="1">
    <source>
        <dbReference type="ARBA" id="ARBA00004365"/>
    </source>
</evidence>
<dbReference type="Proteomes" id="UP000019482">
    <property type="component" value="Unassembled WGS sequence"/>
</dbReference>
<dbReference type="GO" id="GO:0071973">
    <property type="term" value="P:bacterial-type flagellum-dependent cell motility"/>
    <property type="evidence" value="ECO:0007669"/>
    <property type="project" value="InterPro"/>
</dbReference>
<name>W6N4Z6_CLOTY</name>
<dbReference type="RefSeq" id="WP_017895213.1">
    <property type="nucleotide sequence ID" value="NZ_CBXI010000031.1"/>
</dbReference>
<dbReference type="InterPro" id="IPR001492">
    <property type="entry name" value="Flagellin"/>
</dbReference>
<evidence type="ECO:0000259" key="5">
    <source>
        <dbReference type="Pfam" id="PF00669"/>
    </source>
</evidence>
<feature type="domain" description="Flagellin C-terminal" evidence="6">
    <location>
        <begin position="384"/>
        <end position="466"/>
    </location>
</feature>
<feature type="coiled-coil region" evidence="4">
    <location>
        <begin position="393"/>
        <end position="427"/>
    </location>
</feature>
<dbReference type="GeneID" id="29418942"/>
<dbReference type="PANTHER" id="PTHR42792">
    <property type="entry name" value="FLAGELLIN"/>
    <property type="match status" value="1"/>
</dbReference>
<dbReference type="NCBIfam" id="TIGR02550">
    <property type="entry name" value="flagell_flgL"/>
    <property type="match status" value="1"/>
</dbReference>
<gene>
    <name evidence="7" type="ORF">CTDIVETGP_1738</name>
</gene>
<dbReference type="GO" id="GO:0005198">
    <property type="term" value="F:structural molecule activity"/>
    <property type="evidence" value="ECO:0007669"/>
    <property type="project" value="InterPro"/>
</dbReference>
<accession>W6N4Z6</accession>
<dbReference type="InterPro" id="IPR046358">
    <property type="entry name" value="Flagellin_C"/>
</dbReference>
<comment type="caution">
    <text evidence="7">The sequence shown here is derived from an EMBL/GenBank/DDBJ whole genome shotgun (WGS) entry which is preliminary data.</text>
</comment>
<comment type="subcellular location">
    <subcellularLocation>
        <location evidence="1">Bacterial flagellum</location>
    </subcellularLocation>
</comment>
<dbReference type="PANTHER" id="PTHR42792:SF1">
    <property type="entry name" value="FLAGELLAR HOOK-ASSOCIATED PROTEIN 3"/>
    <property type="match status" value="1"/>
</dbReference>
<keyword evidence="7" id="KW-0966">Cell projection</keyword>
<evidence type="ECO:0000256" key="2">
    <source>
        <dbReference type="ARBA" id="ARBA00005709"/>
    </source>
</evidence>
<evidence type="ECO:0000313" key="7">
    <source>
        <dbReference type="EMBL" id="CDL91668.1"/>
    </source>
</evidence>
<keyword evidence="7" id="KW-0969">Cilium</keyword>
<reference evidence="7 8" key="1">
    <citation type="journal article" date="2015" name="Genome Announc.">
        <title>Draft Genome Sequence of Clostridium tyrobutyricum Strain DIVETGP, Isolated from Cow's Milk for Grana Padano Production.</title>
        <authorList>
            <person name="Soggiu A."/>
            <person name="Piras C."/>
            <person name="Gaiarsa S."/>
            <person name="Sassera D."/>
            <person name="Roncada P."/>
            <person name="Bendixen E."/>
            <person name="Brasca M."/>
            <person name="Bonizzi L."/>
        </authorList>
    </citation>
    <scope>NUCLEOTIDE SEQUENCE [LARGE SCALE GENOMIC DNA]</scope>
    <source>
        <strain evidence="7 8">DIVETGP</strain>
    </source>
</reference>
<keyword evidence="4" id="KW-0175">Coiled coil</keyword>
<dbReference type="Gene3D" id="1.20.1330.10">
    <property type="entry name" value="f41 fragment of flagellin, N-terminal domain"/>
    <property type="match status" value="1"/>
</dbReference>
<evidence type="ECO:0000259" key="6">
    <source>
        <dbReference type="Pfam" id="PF00700"/>
    </source>
</evidence>
<protein>
    <submittedName>
        <fullName evidence="7">Flagellar hook-associated protein FlgL</fullName>
    </submittedName>
</protein>
<organism evidence="7 8">
    <name type="scientific">Clostridium tyrobutyricum DIVETGP</name>
    <dbReference type="NCBI Taxonomy" id="1408889"/>
    <lineage>
        <taxon>Bacteria</taxon>
        <taxon>Bacillati</taxon>
        <taxon>Bacillota</taxon>
        <taxon>Clostridia</taxon>
        <taxon>Eubacteriales</taxon>
        <taxon>Clostridiaceae</taxon>
        <taxon>Clostridium</taxon>
    </lineage>
</organism>
<dbReference type="GO" id="GO:0009424">
    <property type="term" value="C:bacterial-type flagellum hook"/>
    <property type="evidence" value="ECO:0007669"/>
    <property type="project" value="InterPro"/>
</dbReference>